<protein>
    <submittedName>
        <fullName evidence="3">Bifunctional 3-demethylubiquinone-9 3-methyltransferase/ 2-octaprenyl-6-hydroxy phenol methylase</fullName>
    </submittedName>
</protein>
<evidence type="ECO:0000313" key="3">
    <source>
        <dbReference type="EMBL" id="VFJ14931.1"/>
    </source>
</evidence>
<dbReference type="InterPro" id="IPR036388">
    <property type="entry name" value="WH-like_DNA-bd_sf"/>
</dbReference>
<dbReference type="GO" id="GO:0032259">
    <property type="term" value="P:methylation"/>
    <property type="evidence" value="ECO:0007669"/>
    <property type="project" value="UniProtKB-KW"/>
</dbReference>
<keyword evidence="3" id="KW-0830">Ubiquinone</keyword>
<feature type="domain" description="Methyltransferase" evidence="1">
    <location>
        <begin position="178"/>
        <end position="299"/>
    </location>
</feature>
<dbReference type="OrthoDB" id="8915at2157"/>
<dbReference type="CDD" id="cd02440">
    <property type="entry name" value="AdoMet_MTases"/>
    <property type="match status" value="1"/>
</dbReference>
<evidence type="ECO:0000259" key="1">
    <source>
        <dbReference type="Pfam" id="PF13847"/>
    </source>
</evidence>
<dbReference type="KEGG" id="nfn:NFRAN_2609"/>
<organism evidence="3 4">
    <name type="scientific">Candidatus Nitrosocosmicus franklandianus</name>
    <dbReference type="NCBI Taxonomy" id="1798806"/>
    <lineage>
        <taxon>Archaea</taxon>
        <taxon>Nitrososphaerota</taxon>
        <taxon>Nitrososphaeria</taxon>
        <taxon>Nitrososphaerales</taxon>
        <taxon>Nitrososphaeraceae</taxon>
        <taxon>Candidatus Nitrosocosmicus</taxon>
    </lineage>
</organism>
<keyword evidence="4" id="KW-1185">Reference proteome</keyword>
<dbReference type="EMBL" id="LR216287">
    <property type="protein sequence ID" value="VFJ14931.1"/>
    <property type="molecule type" value="Genomic_DNA"/>
</dbReference>
<keyword evidence="3" id="KW-0489">Methyltransferase</keyword>
<dbReference type="PANTHER" id="PTHR45128:SF2">
    <property type="entry name" value="METHYLTRANSFERASE DOMAIN-CONTAINING PROTEIN"/>
    <property type="match status" value="1"/>
</dbReference>
<feature type="domain" description="S-adenosylmethionine-dependent methyltransferase Rv2258c-like winged HTH" evidence="2">
    <location>
        <begin position="31"/>
        <end position="102"/>
    </location>
</feature>
<dbReference type="InterPro" id="IPR029063">
    <property type="entry name" value="SAM-dependent_MTases_sf"/>
</dbReference>
<proteinExistence type="predicted"/>
<dbReference type="Proteomes" id="UP000294299">
    <property type="component" value="Chromosome NFRAN"/>
</dbReference>
<dbReference type="Gene3D" id="1.10.10.10">
    <property type="entry name" value="Winged helix-like DNA-binding domain superfamily/Winged helix DNA-binding domain"/>
    <property type="match status" value="1"/>
</dbReference>
<dbReference type="InterPro" id="IPR048711">
    <property type="entry name" value="WHD_Rv2258c"/>
</dbReference>
<reference evidence="3 4" key="1">
    <citation type="submission" date="2019-02" db="EMBL/GenBank/DDBJ databases">
        <authorList>
            <person name="Lehtovirta-Morley E L."/>
        </authorList>
    </citation>
    <scope>NUCLEOTIDE SEQUENCE [LARGE SCALE GENOMIC DNA]</scope>
    <source>
        <strain evidence="3">NFRAN1</strain>
    </source>
</reference>
<dbReference type="Pfam" id="PF13847">
    <property type="entry name" value="Methyltransf_31"/>
    <property type="match status" value="1"/>
</dbReference>
<keyword evidence="3" id="KW-0808">Transferase</keyword>
<dbReference type="Pfam" id="PF21320">
    <property type="entry name" value="WHD_Rv2258c"/>
    <property type="match status" value="1"/>
</dbReference>
<dbReference type="AlphaFoldDB" id="A0A484IFZ6"/>
<dbReference type="Gene3D" id="3.40.50.150">
    <property type="entry name" value="Vaccinia Virus protein VP39"/>
    <property type="match status" value="1"/>
</dbReference>
<dbReference type="SUPFAM" id="SSF46785">
    <property type="entry name" value="Winged helix' DNA-binding domain"/>
    <property type="match status" value="1"/>
</dbReference>
<dbReference type="RefSeq" id="WP_134484991.1">
    <property type="nucleotide sequence ID" value="NZ_LR216287.1"/>
</dbReference>
<evidence type="ECO:0000259" key="2">
    <source>
        <dbReference type="Pfam" id="PF21320"/>
    </source>
</evidence>
<dbReference type="InterPro" id="IPR053173">
    <property type="entry name" value="SAM-binding_MTase"/>
</dbReference>
<gene>
    <name evidence="3" type="ORF">NFRAN_2609</name>
</gene>
<dbReference type="InterPro" id="IPR036390">
    <property type="entry name" value="WH_DNA-bd_sf"/>
</dbReference>
<dbReference type="SUPFAM" id="SSF53335">
    <property type="entry name" value="S-adenosyl-L-methionine-dependent methyltransferases"/>
    <property type="match status" value="1"/>
</dbReference>
<evidence type="ECO:0000313" key="4">
    <source>
        <dbReference type="Proteomes" id="UP000294299"/>
    </source>
</evidence>
<dbReference type="PANTHER" id="PTHR45128">
    <property type="entry name" value="METHYLTRANSFERASE TYPE 11"/>
    <property type="match status" value="1"/>
</dbReference>
<dbReference type="InterPro" id="IPR025714">
    <property type="entry name" value="Methyltranfer_dom"/>
</dbReference>
<sequence>MNVNTKSTSIDNNKLEKFVMKSVEDMGSSVNALMIMLGDRLGLYKALQQYGPLTSEELAQKTETSERYIREWLASQAAAEYITYDSANRKFALPPENAMVLADENSPVFIMGGYQLVRSLFKDEDKFAEIFKTGKGFRWGEHHHDLFEGTARYFKTGYLSNLVQSWIPSLEGMEERLKKGAKVADIGCGYGISTTIMAKSFPNSQFYGFDNHAPSIEIAKENAVKENVKANTNFQVVSATDNSIGSDYDLVAFFDCLHDMGDPLGSLKLARQSLKSDGACMIVEPLANDRLEDNLNLNGKISYAVSSVVCVPNSLADNGPALGAQAGEQKIRDLAHEAGFSRFRRIAQTPLNIVYEARA</sequence>
<dbReference type="GO" id="GO:0008168">
    <property type="term" value="F:methyltransferase activity"/>
    <property type="evidence" value="ECO:0007669"/>
    <property type="project" value="UniProtKB-KW"/>
</dbReference>
<name>A0A484IFZ6_9ARCH</name>
<accession>A0A484IFZ6</accession>
<dbReference type="GeneID" id="39421765"/>